<evidence type="ECO:0000313" key="10">
    <source>
        <dbReference type="EMBL" id="ADL34947.1"/>
    </source>
</evidence>
<dbReference type="InterPro" id="IPR051322">
    <property type="entry name" value="AA_ABC_Transporter_Permease"/>
</dbReference>
<dbReference type="Proteomes" id="UP000001299">
    <property type="component" value="Chromosome 1"/>
</dbReference>
<feature type="transmembrane region" description="Helical" evidence="8">
    <location>
        <begin position="163"/>
        <end position="185"/>
    </location>
</feature>
<organism evidence="10 11">
    <name type="scientific">Butyrivibrio proteoclasticus (strain ATCC 51982 / DSM 14932 / B316)</name>
    <name type="common">Clostridium proteoclasticum</name>
    <dbReference type="NCBI Taxonomy" id="515622"/>
    <lineage>
        <taxon>Bacteria</taxon>
        <taxon>Bacillati</taxon>
        <taxon>Bacillota</taxon>
        <taxon>Clostridia</taxon>
        <taxon>Lachnospirales</taxon>
        <taxon>Lachnospiraceae</taxon>
        <taxon>Butyrivibrio</taxon>
    </lineage>
</organism>
<dbReference type="CDD" id="cd06261">
    <property type="entry name" value="TM_PBP2"/>
    <property type="match status" value="1"/>
</dbReference>
<evidence type="ECO:0000256" key="4">
    <source>
        <dbReference type="ARBA" id="ARBA00022475"/>
    </source>
</evidence>
<sequence length="232" mass="25645">MGMVIALWRKQLMSGILTTTGMTDIIMNAFKQTLYMVFWSTLFSVILGFIPAIILTLTAPDGLKPNKIVYEILSFIVNVFRSFPFIILLVILIPFTRLVVGKAIGTTASIVPLTISAIPYIARVFETSLRETNPGVIEAARSFGASNFQILMRVYVKESIPRMLNGIVLLVISLIGYSAMAGTVGGGGIGDIAIRYGYQQYKTDYLIVCSIILIAFVQLIQMLGNYMYKKMS</sequence>
<gene>
    <name evidence="10" type="ordered locus">bpr_I2214</name>
</gene>
<protein>
    <submittedName>
        <fullName evidence="10">ABC transporter permease protein</fullName>
    </submittedName>
</protein>
<dbReference type="Pfam" id="PF00528">
    <property type="entry name" value="BPD_transp_1"/>
    <property type="match status" value="1"/>
</dbReference>
<dbReference type="HOGENOM" id="CLU_077375_0_1_9"/>
<dbReference type="GO" id="GO:0005886">
    <property type="term" value="C:plasma membrane"/>
    <property type="evidence" value="ECO:0007669"/>
    <property type="project" value="UniProtKB-SubCell"/>
</dbReference>
<evidence type="ECO:0000313" key="11">
    <source>
        <dbReference type="Proteomes" id="UP000001299"/>
    </source>
</evidence>
<evidence type="ECO:0000256" key="8">
    <source>
        <dbReference type="RuleBase" id="RU363032"/>
    </source>
</evidence>
<evidence type="ECO:0000256" key="2">
    <source>
        <dbReference type="ARBA" id="ARBA00007069"/>
    </source>
</evidence>
<dbReference type="Gene3D" id="1.10.3720.10">
    <property type="entry name" value="MetI-like"/>
    <property type="match status" value="1"/>
</dbReference>
<evidence type="ECO:0000256" key="5">
    <source>
        <dbReference type="ARBA" id="ARBA00022692"/>
    </source>
</evidence>
<comment type="subcellular location">
    <subcellularLocation>
        <location evidence="1 8">Cell membrane</location>
        <topology evidence="1 8">Multi-pass membrane protein</topology>
    </subcellularLocation>
</comment>
<dbReference type="STRING" id="515622.bpr_I2214"/>
<evidence type="ECO:0000256" key="6">
    <source>
        <dbReference type="ARBA" id="ARBA00022989"/>
    </source>
</evidence>
<evidence type="ECO:0000256" key="7">
    <source>
        <dbReference type="ARBA" id="ARBA00023136"/>
    </source>
</evidence>
<dbReference type="AlphaFoldDB" id="E0RX39"/>
<dbReference type="InterPro" id="IPR000515">
    <property type="entry name" value="MetI-like"/>
</dbReference>
<dbReference type="PROSITE" id="PS50928">
    <property type="entry name" value="ABC_TM1"/>
    <property type="match status" value="1"/>
</dbReference>
<evidence type="ECO:0000256" key="3">
    <source>
        <dbReference type="ARBA" id="ARBA00022448"/>
    </source>
</evidence>
<accession>E0RX39</accession>
<comment type="similarity">
    <text evidence="2">Belongs to the binding-protein-dependent transport system permease family. CysTW subfamily.</text>
</comment>
<dbReference type="PANTHER" id="PTHR30450:SF1">
    <property type="entry name" value="D-METHIONINE TRANSPORT SYSTEM PERMEASE PROTEIN METI-RELATED"/>
    <property type="match status" value="1"/>
</dbReference>
<dbReference type="eggNOG" id="COG2011">
    <property type="taxonomic scope" value="Bacteria"/>
</dbReference>
<keyword evidence="6 8" id="KW-1133">Transmembrane helix</keyword>
<keyword evidence="11" id="KW-1185">Reference proteome</keyword>
<keyword evidence="4" id="KW-1003">Cell membrane</keyword>
<name>E0RX39_BUTPB</name>
<proteinExistence type="inferred from homology"/>
<keyword evidence="7 8" id="KW-0472">Membrane</keyword>
<reference evidence="10 11" key="1">
    <citation type="journal article" date="2010" name="PLoS ONE">
        <title>The glycobiome of the rumen bacterium Butyrivibrio proteoclasticus B316(T) highlights adaptation to a polysaccharide-rich environment.</title>
        <authorList>
            <person name="Kelly W.J."/>
            <person name="Leahy S.C."/>
            <person name="Altermann E."/>
            <person name="Yeoman C.J."/>
            <person name="Dunne J.C."/>
            <person name="Kong Z."/>
            <person name="Pacheco D.M."/>
            <person name="Li D."/>
            <person name="Noel S.J."/>
            <person name="Moon C.D."/>
            <person name="Cookson A.L."/>
            <person name="Attwood G.T."/>
        </authorList>
    </citation>
    <scope>NUCLEOTIDE SEQUENCE [LARGE SCALE GENOMIC DNA]</scope>
    <source>
        <strain evidence="11">ATCC 51982 / DSM 14932 / B316</strain>
    </source>
</reference>
<evidence type="ECO:0000259" key="9">
    <source>
        <dbReference type="PROSITE" id="PS50928"/>
    </source>
</evidence>
<keyword evidence="3 8" id="KW-0813">Transport</keyword>
<feature type="domain" description="ABC transmembrane type-1" evidence="9">
    <location>
        <begin position="30"/>
        <end position="224"/>
    </location>
</feature>
<evidence type="ECO:0000256" key="1">
    <source>
        <dbReference type="ARBA" id="ARBA00004651"/>
    </source>
</evidence>
<dbReference type="KEGG" id="bpb:bpr_I2214"/>
<dbReference type="InterPro" id="IPR035906">
    <property type="entry name" value="MetI-like_sf"/>
</dbReference>
<dbReference type="FunFam" id="1.10.3720.10:FF:000002">
    <property type="entry name" value="D-methionine ABC transporter permease MetI"/>
    <property type="match status" value="1"/>
</dbReference>
<dbReference type="GO" id="GO:0048473">
    <property type="term" value="P:D-methionine transmembrane transport"/>
    <property type="evidence" value="ECO:0007669"/>
    <property type="project" value="TreeGrafter"/>
</dbReference>
<feature type="transmembrane region" description="Helical" evidence="8">
    <location>
        <begin position="36"/>
        <end position="57"/>
    </location>
</feature>
<dbReference type="SUPFAM" id="SSF161098">
    <property type="entry name" value="MetI-like"/>
    <property type="match status" value="1"/>
</dbReference>
<feature type="transmembrane region" description="Helical" evidence="8">
    <location>
        <begin position="205"/>
        <end position="228"/>
    </location>
</feature>
<dbReference type="PANTHER" id="PTHR30450">
    <property type="entry name" value="ABC TRANSPORTER PERMEASE"/>
    <property type="match status" value="1"/>
</dbReference>
<feature type="transmembrane region" description="Helical" evidence="8">
    <location>
        <begin position="69"/>
        <end position="93"/>
    </location>
</feature>
<keyword evidence="5 8" id="KW-0812">Transmembrane</keyword>
<dbReference type="EMBL" id="CP001810">
    <property type="protein sequence ID" value="ADL34947.1"/>
    <property type="molecule type" value="Genomic_DNA"/>
</dbReference>